<dbReference type="Pfam" id="PF13460">
    <property type="entry name" value="NAD_binding_10"/>
    <property type="match status" value="1"/>
</dbReference>
<proteinExistence type="predicted"/>
<reference evidence="2 3" key="1">
    <citation type="submission" date="2016-10" db="EMBL/GenBank/DDBJ databases">
        <title>Rodentibacter gen. nov. and new species.</title>
        <authorList>
            <person name="Christensen H."/>
        </authorList>
    </citation>
    <scope>NUCLEOTIDE SEQUENCE [LARGE SCALE GENOMIC DNA]</scope>
    <source>
        <strain evidence="2 3">Ac69</strain>
    </source>
</reference>
<keyword evidence="3" id="KW-1185">Reference proteome</keyword>
<dbReference type="AlphaFoldDB" id="A0A1V3I992"/>
<accession>A0A1V3I992</accession>
<dbReference type="Gene3D" id="3.90.25.10">
    <property type="entry name" value="UDP-galactose 4-epimerase, domain 1"/>
    <property type="match status" value="1"/>
</dbReference>
<evidence type="ECO:0000313" key="2">
    <source>
        <dbReference type="EMBL" id="OOF36659.1"/>
    </source>
</evidence>
<evidence type="ECO:0000259" key="1">
    <source>
        <dbReference type="Pfam" id="PF13460"/>
    </source>
</evidence>
<comment type="caution">
    <text evidence="2">The sequence shown here is derived from an EMBL/GenBank/DDBJ whole genome shotgun (WGS) entry which is preliminary data.</text>
</comment>
<dbReference type="CDD" id="cd05269">
    <property type="entry name" value="TMR_SDR_a"/>
    <property type="match status" value="1"/>
</dbReference>
<organism evidence="2 3">
    <name type="scientific">Rodentibacter heidelbergensis</name>
    <dbReference type="NCBI Taxonomy" id="1908258"/>
    <lineage>
        <taxon>Bacteria</taxon>
        <taxon>Pseudomonadati</taxon>
        <taxon>Pseudomonadota</taxon>
        <taxon>Gammaproteobacteria</taxon>
        <taxon>Pasteurellales</taxon>
        <taxon>Pasteurellaceae</taxon>
        <taxon>Rodentibacter</taxon>
    </lineage>
</organism>
<dbReference type="InterPro" id="IPR052718">
    <property type="entry name" value="NmrA-type_oxidoreductase"/>
</dbReference>
<dbReference type="EMBL" id="MLHH01000010">
    <property type="protein sequence ID" value="OOF36659.1"/>
    <property type="molecule type" value="Genomic_DNA"/>
</dbReference>
<dbReference type="SUPFAM" id="SSF51735">
    <property type="entry name" value="NAD(P)-binding Rossmann-fold domains"/>
    <property type="match status" value="1"/>
</dbReference>
<dbReference type="PANTHER" id="PTHR47129">
    <property type="entry name" value="QUINONE OXIDOREDUCTASE 2"/>
    <property type="match status" value="1"/>
</dbReference>
<gene>
    <name evidence="2" type="ORF">BKK48_05240</name>
</gene>
<feature type="domain" description="NAD(P)-binding" evidence="1">
    <location>
        <begin position="10"/>
        <end position="179"/>
    </location>
</feature>
<evidence type="ECO:0000313" key="3">
    <source>
        <dbReference type="Proteomes" id="UP000189437"/>
    </source>
</evidence>
<dbReference type="OrthoDB" id="5510591at2"/>
<dbReference type="InterPro" id="IPR036291">
    <property type="entry name" value="NAD(P)-bd_dom_sf"/>
</dbReference>
<dbReference type="STRING" id="1908258.BKK48_05240"/>
<dbReference type="InterPro" id="IPR016040">
    <property type="entry name" value="NAD(P)-bd_dom"/>
</dbReference>
<name>A0A1V3I992_9PAST</name>
<dbReference type="Gene3D" id="3.40.50.720">
    <property type="entry name" value="NAD(P)-binding Rossmann-like Domain"/>
    <property type="match status" value="1"/>
</dbReference>
<dbReference type="RefSeq" id="WP_077427105.1">
    <property type="nucleotide sequence ID" value="NZ_MLHH01000010.1"/>
</dbReference>
<protein>
    <submittedName>
        <fullName evidence="2">NAD(P)-dependent oxidoreductase</fullName>
    </submittedName>
</protein>
<sequence>MTNKTIAITGATGQFGAIALDLLKAKNANVIALVRNPAKISDVEARKFDYSKTEGQVEALKGVETLILVPSNELGQRFIQHNNVIQSAKKAGVKHFVLVSFINIDKANNIRSLSPEYVETEAALKASGMAYTILRNGWYTENYTGSIPAALANNAFYGSAKNGKISSALRAELAEAAVNVALGEGHENKTYELAGSTSWTLSDLAAEISKQTGKDISYADLTAEDYAAALVQAGLDSDFAGLIAQWDVDASNGALFSEDKTLEKLLGRPTAGLDVAVKQALSAAANG</sequence>
<dbReference type="Proteomes" id="UP000189437">
    <property type="component" value="Unassembled WGS sequence"/>
</dbReference>
<dbReference type="PANTHER" id="PTHR47129:SF1">
    <property type="entry name" value="NMRA-LIKE DOMAIN-CONTAINING PROTEIN"/>
    <property type="match status" value="1"/>
</dbReference>